<accession>A0AAV4JED9</accession>
<reference evidence="1 2" key="1">
    <citation type="journal article" date="2021" name="Elife">
        <title>Chloroplast acquisition without the gene transfer in kleptoplastic sea slugs, Plakobranchus ocellatus.</title>
        <authorList>
            <person name="Maeda T."/>
            <person name="Takahashi S."/>
            <person name="Yoshida T."/>
            <person name="Shimamura S."/>
            <person name="Takaki Y."/>
            <person name="Nagai Y."/>
            <person name="Toyoda A."/>
            <person name="Suzuki Y."/>
            <person name="Arimoto A."/>
            <person name="Ishii H."/>
            <person name="Satoh N."/>
            <person name="Nishiyama T."/>
            <person name="Hasebe M."/>
            <person name="Maruyama T."/>
            <person name="Minagawa J."/>
            <person name="Obokata J."/>
            <person name="Shigenobu S."/>
        </authorList>
    </citation>
    <scope>NUCLEOTIDE SEQUENCE [LARGE SCALE GENOMIC DNA]</scope>
</reference>
<dbReference type="SUPFAM" id="SSF56672">
    <property type="entry name" value="DNA/RNA polymerases"/>
    <property type="match status" value="1"/>
</dbReference>
<dbReference type="InterPro" id="IPR043502">
    <property type="entry name" value="DNA/RNA_pol_sf"/>
</dbReference>
<comment type="caution">
    <text evidence="1">The sequence shown here is derived from an EMBL/GenBank/DDBJ whole genome shotgun (WGS) entry which is preliminary data.</text>
</comment>
<dbReference type="Gene3D" id="3.10.10.10">
    <property type="entry name" value="HIV Type 1 Reverse Transcriptase, subunit A, domain 1"/>
    <property type="match status" value="1"/>
</dbReference>
<dbReference type="EMBL" id="BMAT01006742">
    <property type="protein sequence ID" value="GFS18921.1"/>
    <property type="molecule type" value="Genomic_DNA"/>
</dbReference>
<keyword evidence="1" id="KW-0695">RNA-directed DNA polymerase</keyword>
<dbReference type="InterPro" id="IPR043128">
    <property type="entry name" value="Rev_trsase/Diguanyl_cyclase"/>
</dbReference>
<keyword evidence="1" id="KW-0808">Transferase</keyword>
<dbReference type="Gene3D" id="3.30.70.270">
    <property type="match status" value="1"/>
</dbReference>
<keyword evidence="2" id="KW-1185">Reference proteome</keyword>
<sequence length="109" mass="12319">MIPNPQPRLLTIFLTPFGRLGMNRLHFGISSAPEIFQRRISEILRDIKGVTYHIDAGLGDASTHSVREDCISIVLQRPQEAGLTRNEMCAFSKRSIRFPRSVQGFHADL</sequence>
<dbReference type="AlphaFoldDB" id="A0AAV4JED9"/>
<dbReference type="Proteomes" id="UP000762676">
    <property type="component" value="Unassembled WGS sequence"/>
</dbReference>
<gene>
    <name evidence="1" type="ORF">ElyMa_003275700</name>
</gene>
<proteinExistence type="predicted"/>
<dbReference type="GO" id="GO:0003964">
    <property type="term" value="F:RNA-directed DNA polymerase activity"/>
    <property type="evidence" value="ECO:0007669"/>
    <property type="project" value="UniProtKB-KW"/>
</dbReference>
<protein>
    <submittedName>
        <fullName evidence="1">Reverse transcriptases (RTs) from retrotransposons domain-containing protein</fullName>
    </submittedName>
</protein>
<keyword evidence="1" id="KW-0548">Nucleotidyltransferase</keyword>
<organism evidence="1 2">
    <name type="scientific">Elysia marginata</name>
    <dbReference type="NCBI Taxonomy" id="1093978"/>
    <lineage>
        <taxon>Eukaryota</taxon>
        <taxon>Metazoa</taxon>
        <taxon>Spiralia</taxon>
        <taxon>Lophotrochozoa</taxon>
        <taxon>Mollusca</taxon>
        <taxon>Gastropoda</taxon>
        <taxon>Heterobranchia</taxon>
        <taxon>Euthyneura</taxon>
        <taxon>Panpulmonata</taxon>
        <taxon>Sacoglossa</taxon>
        <taxon>Placobranchoidea</taxon>
        <taxon>Plakobranchidae</taxon>
        <taxon>Elysia</taxon>
    </lineage>
</organism>
<evidence type="ECO:0000313" key="2">
    <source>
        <dbReference type="Proteomes" id="UP000762676"/>
    </source>
</evidence>
<name>A0AAV4JED9_9GAST</name>
<evidence type="ECO:0000313" key="1">
    <source>
        <dbReference type="EMBL" id="GFS18921.1"/>
    </source>
</evidence>